<name>A0A7Y6TWZ8_9BURK</name>
<dbReference type="NCBIfam" id="TIGR04267">
    <property type="entry name" value="mod_HExxH"/>
    <property type="match status" value="1"/>
</dbReference>
<reference evidence="1 2" key="1">
    <citation type="submission" date="2020-06" db="EMBL/GenBank/DDBJ databases">
        <title>Schlegella sp. ID0723 isolated from air conditioner.</title>
        <authorList>
            <person name="Kim D.Y."/>
            <person name="Kim D.-U."/>
        </authorList>
    </citation>
    <scope>NUCLEOTIDE SEQUENCE [LARGE SCALE GENOMIC DNA]</scope>
    <source>
        <strain evidence="1 2">ID0723</strain>
    </source>
</reference>
<dbReference type="InterPro" id="IPR026337">
    <property type="entry name" value="AKG_HExxH"/>
</dbReference>
<keyword evidence="2" id="KW-1185">Reference proteome</keyword>
<evidence type="ECO:0000313" key="1">
    <source>
        <dbReference type="EMBL" id="NUZ06679.1"/>
    </source>
</evidence>
<dbReference type="Proteomes" id="UP000529637">
    <property type="component" value="Unassembled WGS sequence"/>
</dbReference>
<dbReference type="RefSeq" id="WP_176069519.1">
    <property type="nucleotide sequence ID" value="NZ_JABWMJ010000005.1"/>
</dbReference>
<sequence>MTSGSGLDDVLRELRFGAPAASSGAGRDRSERSQDNRFGFVIDFDSPQTWPDVAYDTAAPSARHDAPGRARSLAALDEAAETMARRVPAAWRLVDEQLQRVLLRSDAGVPGGSASHRLHVGACLLTNLHQPSEATLVAIEALTHEATHQLLYRMEEAHGHVCDLAPLPTYRSPWSGARLPLHSLVHASFVWFGLLALWAELGRQPASAGEATHARARVAHCLFGFAFLEDLLSSPVFASAKIDPQALAAMRGMSTAAGAATRAAEPFASLREVASARQQAGWMAAIASALG</sequence>
<gene>
    <name evidence="1" type="ORF">HQN59_12995</name>
</gene>
<dbReference type="EMBL" id="JABWMJ010000005">
    <property type="protein sequence ID" value="NUZ06679.1"/>
    <property type="molecule type" value="Genomic_DNA"/>
</dbReference>
<organism evidence="1 2">
    <name type="scientific">Piscinibacter koreensis</name>
    <dbReference type="NCBI Taxonomy" id="2742824"/>
    <lineage>
        <taxon>Bacteria</taxon>
        <taxon>Pseudomonadati</taxon>
        <taxon>Pseudomonadota</taxon>
        <taxon>Betaproteobacteria</taxon>
        <taxon>Burkholderiales</taxon>
        <taxon>Sphaerotilaceae</taxon>
        <taxon>Piscinibacter</taxon>
    </lineage>
</organism>
<comment type="caution">
    <text evidence="1">The sequence shown here is derived from an EMBL/GenBank/DDBJ whole genome shotgun (WGS) entry which is preliminary data.</text>
</comment>
<evidence type="ECO:0008006" key="3">
    <source>
        <dbReference type="Google" id="ProtNLM"/>
    </source>
</evidence>
<accession>A0A7Y6TWZ8</accession>
<evidence type="ECO:0000313" key="2">
    <source>
        <dbReference type="Proteomes" id="UP000529637"/>
    </source>
</evidence>
<protein>
    <recommendedName>
        <fullName evidence="3">HEXXH motif domain-containing protein</fullName>
    </recommendedName>
</protein>
<dbReference type="AlphaFoldDB" id="A0A7Y6TWZ8"/>
<proteinExistence type="predicted"/>